<feature type="compositionally biased region" description="Basic and acidic residues" evidence="2">
    <location>
        <begin position="179"/>
        <end position="188"/>
    </location>
</feature>
<protein>
    <submittedName>
        <fullName evidence="3 5">Uncharacterized protein</fullName>
    </submittedName>
</protein>
<reference evidence="5" key="1">
    <citation type="submission" date="2017-02" db="UniProtKB">
        <authorList>
            <consortium name="WormBaseParasite"/>
        </authorList>
    </citation>
    <scope>IDENTIFICATION</scope>
</reference>
<dbReference type="STRING" id="27835.A0A0N4YSW1"/>
<dbReference type="GO" id="GO:0005737">
    <property type="term" value="C:cytoplasm"/>
    <property type="evidence" value="ECO:0007669"/>
    <property type="project" value="TreeGrafter"/>
</dbReference>
<dbReference type="PANTHER" id="PTHR16487:SF0">
    <property type="entry name" value="PROTEIN PHOSPHATASE 4 REGULATORY SUBUNIT 2-RELATED"/>
    <property type="match status" value="1"/>
</dbReference>
<proteinExistence type="inferred from homology"/>
<dbReference type="Proteomes" id="UP000271162">
    <property type="component" value="Unassembled WGS sequence"/>
</dbReference>
<sequence>MRTSLLDEYFTDEEESECPDIVSDHIRDVAVDGHSCITWDEIKARLPNCLKIVCNQHRRRTGQVTDLGDGSEVRDLLRTVITKALSFNDLPFTWRRFCELLYDPLRHYSHPMKYLRALFRVINVETTLKESIELRREQPPSHPNFASISLFFDDSMTQASQKRPMEDTLTARKVARGATNEDKENAFS</sequence>
<organism evidence="5">
    <name type="scientific">Nippostrongylus brasiliensis</name>
    <name type="common">Rat hookworm</name>
    <dbReference type="NCBI Taxonomy" id="27835"/>
    <lineage>
        <taxon>Eukaryota</taxon>
        <taxon>Metazoa</taxon>
        <taxon>Ecdysozoa</taxon>
        <taxon>Nematoda</taxon>
        <taxon>Chromadorea</taxon>
        <taxon>Rhabditida</taxon>
        <taxon>Rhabditina</taxon>
        <taxon>Rhabditomorpha</taxon>
        <taxon>Strongyloidea</taxon>
        <taxon>Heligmosomidae</taxon>
        <taxon>Nippostrongylus</taxon>
    </lineage>
</organism>
<dbReference type="AlphaFoldDB" id="A0A0N4YSW1"/>
<name>A0A0N4YSW1_NIPBR</name>
<dbReference type="EMBL" id="UYSL01025040">
    <property type="protein sequence ID" value="VDL84071.1"/>
    <property type="molecule type" value="Genomic_DNA"/>
</dbReference>
<dbReference type="Pfam" id="PF09184">
    <property type="entry name" value="PPP4R2"/>
    <property type="match status" value="1"/>
</dbReference>
<dbReference type="OMA" id="EVPAMPN"/>
<comment type="similarity">
    <text evidence="1">Belongs to the PPP4R2 family.</text>
</comment>
<dbReference type="GO" id="GO:0030289">
    <property type="term" value="C:protein phosphatase 4 complex"/>
    <property type="evidence" value="ECO:0007669"/>
    <property type="project" value="InterPro"/>
</dbReference>
<feature type="region of interest" description="Disordered" evidence="2">
    <location>
        <begin position="160"/>
        <end position="188"/>
    </location>
</feature>
<evidence type="ECO:0000256" key="1">
    <source>
        <dbReference type="ARBA" id="ARBA00009207"/>
    </source>
</evidence>
<dbReference type="PANTHER" id="PTHR16487">
    <property type="entry name" value="PPP4R2-RELATED PROTEIN"/>
    <property type="match status" value="1"/>
</dbReference>
<dbReference type="GO" id="GO:0005634">
    <property type="term" value="C:nucleus"/>
    <property type="evidence" value="ECO:0007669"/>
    <property type="project" value="TreeGrafter"/>
</dbReference>
<keyword evidence="4" id="KW-1185">Reference proteome</keyword>
<dbReference type="WBParaSite" id="NBR_0002033301-mRNA-1">
    <property type="protein sequence ID" value="NBR_0002033301-mRNA-1"/>
    <property type="gene ID" value="NBR_0002033301"/>
</dbReference>
<evidence type="ECO:0000256" key="2">
    <source>
        <dbReference type="SAM" id="MobiDB-lite"/>
    </source>
</evidence>
<reference evidence="3 4" key="2">
    <citation type="submission" date="2018-11" db="EMBL/GenBank/DDBJ databases">
        <authorList>
            <consortium name="Pathogen Informatics"/>
        </authorList>
    </citation>
    <scope>NUCLEOTIDE SEQUENCE [LARGE SCALE GENOMIC DNA]</scope>
</reference>
<accession>A0A0N4YSW1</accession>
<evidence type="ECO:0000313" key="5">
    <source>
        <dbReference type="WBParaSite" id="NBR_0002033301-mRNA-1"/>
    </source>
</evidence>
<gene>
    <name evidence="3" type="ORF">NBR_LOCUS20334</name>
</gene>
<evidence type="ECO:0000313" key="4">
    <source>
        <dbReference type="Proteomes" id="UP000271162"/>
    </source>
</evidence>
<evidence type="ECO:0000313" key="3">
    <source>
        <dbReference type="EMBL" id="VDL84071.1"/>
    </source>
</evidence>
<dbReference type="GO" id="GO:0019888">
    <property type="term" value="F:protein phosphatase regulator activity"/>
    <property type="evidence" value="ECO:0007669"/>
    <property type="project" value="InterPro"/>
</dbReference>
<dbReference type="InterPro" id="IPR015267">
    <property type="entry name" value="PPP4R2"/>
</dbReference>